<comment type="catalytic activity">
    <reaction evidence="12">
        <text>ADP(in) + ATP(out) = ADP(out) + ATP(in)</text>
        <dbReference type="Rhea" id="RHEA:34999"/>
        <dbReference type="ChEBI" id="CHEBI:30616"/>
        <dbReference type="ChEBI" id="CHEBI:456216"/>
    </reaction>
    <physiologicalReaction direction="left-to-right" evidence="12">
        <dbReference type="Rhea" id="RHEA:35000"/>
    </physiologicalReaction>
</comment>
<dbReference type="Pfam" id="PF00153">
    <property type="entry name" value="Mito_carr"/>
    <property type="match status" value="3"/>
</dbReference>
<reference evidence="17" key="1">
    <citation type="submission" date="2022-01" db="EMBL/GenBank/DDBJ databases">
        <authorList>
            <person name="King R."/>
        </authorList>
    </citation>
    <scope>NUCLEOTIDE SEQUENCE</scope>
</reference>
<comment type="function">
    <text evidence="13">ADP:ATP antiporter that mediates import of ADP into the mitochondrial matrix for ATP synthesis, and export of ATP out to fuel the cell. Cycles between the cytoplasmic-open state (c-state) and the matrix-open state (m-state): operates by the alternating access mechanism with a single substrate-binding site intermittently exposed to either the cytosolic (c-state) or matrix (m-state) side of the inner mitochondrial membrane.</text>
</comment>
<dbReference type="InterPro" id="IPR002067">
    <property type="entry name" value="MCP"/>
</dbReference>
<dbReference type="GO" id="GO:1901029">
    <property type="term" value="P:negative regulation of mitochondrial outer membrane permeabilization involved in apoptotic signaling pathway"/>
    <property type="evidence" value="ECO:0007669"/>
    <property type="project" value="TreeGrafter"/>
</dbReference>
<comment type="similarity">
    <text evidence="2 15">Belongs to the mitochondrial carrier (TC 2.A.29) family.</text>
</comment>
<evidence type="ECO:0000256" key="1">
    <source>
        <dbReference type="ARBA" id="ARBA00004448"/>
    </source>
</evidence>
<evidence type="ECO:0000256" key="5">
    <source>
        <dbReference type="ARBA" id="ARBA00022449"/>
    </source>
</evidence>
<keyword evidence="8" id="KW-0999">Mitochondrion inner membrane</keyword>
<feature type="transmembrane region" description="Helical" evidence="16">
    <location>
        <begin position="206"/>
        <end position="230"/>
    </location>
</feature>
<dbReference type="FunFam" id="1.50.40.10:FF:000002">
    <property type="entry name" value="Putative ADP/ATP translocase 2-like"/>
    <property type="match status" value="1"/>
</dbReference>
<comment type="subunit">
    <text evidence="3 16">Monomer.</text>
</comment>
<dbReference type="AlphaFoldDB" id="A0A9P0CIL7"/>
<feature type="transmembrane region" description="Helical" evidence="16">
    <location>
        <begin position="172"/>
        <end position="194"/>
    </location>
</feature>
<evidence type="ECO:0000256" key="14">
    <source>
        <dbReference type="PROSITE-ProRule" id="PRU00282"/>
    </source>
</evidence>
<evidence type="ECO:0000256" key="9">
    <source>
        <dbReference type="ARBA" id="ARBA00022989"/>
    </source>
</evidence>
<protein>
    <recommendedName>
        <fullName evidence="16">ADP/ATP translocase</fullName>
    </recommendedName>
    <alternativeName>
        <fullName evidence="16">ADP,ATP carrier protein</fullName>
    </alternativeName>
</protein>
<evidence type="ECO:0000256" key="10">
    <source>
        <dbReference type="ARBA" id="ARBA00023128"/>
    </source>
</evidence>
<feature type="repeat" description="Solcar" evidence="14">
    <location>
        <begin position="211"/>
        <end position="296"/>
    </location>
</feature>
<keyword evidence="6 14" id="KW-0812">Transmembrane</keyword>
<keyword evidence="9 16" id="KW-1133">Transmembrane helix</keyword>
<evidence type="ECO:0000313" key="17">
    <source>
        <dbReference type="EMBL" id="CAH1100065.1"/>
    </source>
</evidence>
<comment type="caution">
    <text evidence="16">Lacks conserved residue(s) required for the propagation of feature annotation.</text>
</comment>
<feature type="repeat" description="Solcar" evidence="14">
    <location>
        <begin position="6"/>
        <end position="98"/>
    </location>
</feature>
<dbReference type="GO" id="GO:0140021">
    <property type="term" value="P:mitochondrial ADP transmembrane transport"/>
    <property type="evidence" value="ECO:0007669"/>
    <property type="project" value="InterPro"/>
</dbReference>
<evidence type="ECO:0000256" key="7">
    <source>
        <dbReference type="ARBA" id="ARBA00022737"/>
    </source>
</evidence>
<evidence type="ECO:0000256" key="11">
    <source>
        <dbReference type="ARBA" id="ARBA00023136"/>
    </source>
</evidence>
<keyword evidence="4 15" id="KW-0813">Transport</keyword>
<evidence type="ECO:0000313" key="18">
    <source>
        <dbReference type="Proteomes" id="UP001153636"/>
    </source>
</evidence>
<evidence type="ECO:0000256" key="13">
    <source>
        <dbReference type="ARBA" id="ARBA00045250"/>
    </source>
</evidence>
<keyword evidence="7" id="KW-0677">Repeat</keyword>
<dbReference type="OrthoDB" id="270584at2759"/>
<dbReference type="PRINTS" id="PR00926">
    <property type="entry name" value="MITOCARRIER"/>
</dbReference>
<dbReference type="PROSITE" id="PS50920">
    <property type="entry name" value="SOLCAR"/>
    <property type="match status" value="3"/>
</dbReference>
<organism evidence="17 18">
    <name type="scientific">Psylliodes chrysocephalus</name>
    <dbReference type="NCBI Taxonomy" id="3402493"/>
    <lineage>
        <taxon>Eukaryota</taxon>
        <taxon>Metazoa</taxon>
        <taxon>Ecdysozoa</taxon>
        <taxon>Arthropoda</taxon>
        <taxon>Hexapoda</taxon>
        <taxon>Insecta</taxon>
        <taxon>Pterygota</taxon>
        <taxon>Neoptera</taxon>
        <taxon>Endopterygota</taxon>
        <taxon>Coleoptera</taxon>
        <taxon>Polyphaga</taxon>
        <taxon>Cucujiformia</taxon>
        <taxon>Chrysomeloidea</taxon>
        <taxon>Chrysomelidae</taxon>
        <taxon>Galerucinae</taxon>
        <taxon>Alticini</taxon>
        <taxon>Psylliodes</taxon>
    </lineage>
</organism>
<accession>A0A9P0CIL7</accession>
<name>A0A9P0CIL7_9CUCU</name>
<keyword evidence="18" id="KW-1185">Reference proteome</keyword>
<dbReference type="GO" id="GO:0005743">
    <property type="term" value="C:mitochondrial inner membrane"/>
    <property type="evidence" value="ECO:0007669"/>
    <property type="project" value="UniProtKB-SubCell"/>
</dbReference>
<feature type="repeat" description="Solcar" evidence="14">
    <location>
        <begin position="110"/>
        <end position="200"/>
    </location>
</feature>
<evidence type="ECO:0000256" key="4">
    <source>
        <dbReference type="ARBA" id="ARBA00022448"/>
    </source>
</evidence>
<comment type="subcellular location">
    <subcellularLocation>
        <location evidence="16">Membrane</location>
        <topology evidence="16">Multi-pass membrane protein</topology>
    </subcellularLocation>
    <subcellularLocation>
        <location evidence="1">Mitochondrion inner membrane</location>
        <topology evidence="1">Multi-pass membrane protein</topology>
    </subcellularLocation>
</comment>
<dbReference type="PRINTS" id="PR00927">
    <property type="entry name" value="ADPTRNSLCASE"/>
</dbReference>
<keyword evidence="11 14" id="KW-0472">Membrane</keyword>
<dbReference type="GO" id="GO:0005471">
    <property type="term" value="F:ATP:ADP antiporter activity"/>
    <property type="evidence" value="ECO:0007669"/>
    <property type="project" value="UniProtKB-UniRule"/>
</dbReference>
<dbReference type="Gene3D" id="1.50.40.10">
    <property type="entry name" value="Mitochondrial carrier domain"/>
    <property type="match status" value="1"/>
</dbReference>
<evidence type="ECO:0000256" key="12">
    <source>
        <dbReference type="ARBA" id="ARBA00024143"/>
    </source>
</evidence>
<dbReference type="PANTHER" id="PTHR45635">
    <property type="entry name" value="ADP,ATP CARRIER PROTEIN 1-RELATED-RELATED"/>
    <property type="match status" value="1"/>
</dbReference>
<dbReference type="InterPro" id="IPR023395">
    <property type="entry name" value="MCP_dom_sf"/>
</dbReference>
<keyword evidence="10" id="KW-0496">Mitochondrion</keyword>
<evidence type="ECO:0000256" key="6">
    <source>
        <dbReference type="ARBA" id="ARBA00022692"/>
    </source>
</evidence>
<evidence type="ECO:0000256" key="3">
    <source>
        <dbReference type="ARBA" id="ARBA00011245"/>
    </source>
</evidence>
<proteinExistence type="inferred from homology"/>
<keyword evidence="5" id="KW-0050">Antiport</keyword>
<dbReference type="SUPFAM" id="SSF103506">
    <property type="entry name" value="Mitochondrial carrier"/>
    <property type="match status" value="1"/>
</dbReference>
<evidence type="ECO:0000256" key="2">
    <source>
        <dbReference type="ARBA" id="ARBA00006375"/>
    </source>
</evidence>
<dbReference type="EMBL" id="OV651822">
    <property type="protein sequence ID" value="CAH1100065.1"/>
    <property type="molecule type" value="Genomic_DNA"/>
</dbReference>
<dbReference type="InterPro" id="IPR002113">
    <property type="entry name" value="ADT_euk_type"/>
</dbReference>
<dbReference type="InterPro" id="IPR018108">
    <property type="entry name" value="MCP_transmembrane"/>
</dbReference>
<evidence type="ECO:0000256" key="15">
    <source>
        <dbReference type="RuleBase" id="RU000488"/>
    </source>
</evidence>
<evidence type="ECO:0000256" key="16">
    <source>
        <dbReference type="RuleBase" id="RU368008"/>
    </source>
</evidence>
<gene>
    <name evidence="17" type="ORF">PSYICH_LOCUS2146</name>
</gene>
<evidence type="ECO:0000256" key="8">
    <source>
        <dbReference type="ARBA" id="ARBA00022792"/>
    </source>
</evidence>
<sequence>MLSDSENFVKDLIAGGISAAIGKTTIAPIERVKLILQLQAVNKQVAHDKVYKGIIDALVRIPREQGFLSYWRGNFTNIIMYFPTQSLNFAFKNLYQGFIRADFDRNKFWNYFLANLASGGLAGASALSITYPLDFARTRLSADIGKSLEERTYKGLADCLTKTAKSDGIKGLYRGFHVLVGGIFFYRACYFGIFDTAKGTMCDPTSAPMGVLFIIAQGVTIVSGLMSYPFDTVGRRLMMQSGIKRKERAYKGGMDCVLTIYKKEGAKGFYKGALTNIYRGMGGAVVLVVFDKIKAFI</sequence>
<dbReference type="GO" id="GO:1990544">
    <property type="term" value="P:mitochondrial ATP transmembrane transport"/>
    <property type="evidence" value="ECO:0007669"/>
    <property type="project" value="InterPro"/>
</dbReference>
<dbReference type="PANTHER" id="PTHR45635:SF14">
    <property type="entry name" value="ADP_ATP TRANSLOCASE"/>
    <property type="match status" value="1"/>
</dbReference>
<comment type="function">
    <text evidence="16">Catalyzes the exchange of ADP and ATP across the membrane.</text>
</comment>
<dbReference type="Proteomes" id="UP001153636">
    <property type="component" value="Chromosome 10"/>
</dbReference>